<evidence type="ECO:0000313" key="2">
    <source>
        <dbReference type="EMBL" id="MDQ0009502.1"/>
    </source>
</evidence>
<evidence type="ECO:0000256" key="1">
    <source>
        <dbReference type="SAM" id="SignalP"/>
    </source>
</evidence>
<comment type="caution">
    <text evidence="2">The sequence shown here is derived from an EMBL/GenBank/DDBJ whole genome shotgun (WGS) entry which is preliminary data.</text>
</comment>
<sequence length="393" mass="42287">MISLRTPSLAMRLARRVVLTSMLLPAPVAYAREAICEVTTGTARIDYGRLSRATTVSAESGELALPLRTARLDVSCSQPEDMTVFFRAMPLDARVFRFVDRGRFSLRLRDGLLDGERVDLGQLDRPGTTPARTGASLPWLPEQGIAPVKAGHVVTGRVFSAYIDIDTRLDADALVVGDATQWLVQGRVEAAGGATRDLFLHAEAIAGSCSVEVVRNISFGTLRSTDLDTQSAFTIIHPTQRGELQVHCDAPMPIALRVQRDERAGTVAEPAGLGLRYTEDQLFGLGTHRTGANIGSYVLRWGATAISDQGELLASRSPDGGRSWAPATGNLLVSHAPAERMGYASPHRSTDGPAAVTTLDVVLDAEIYIAPARVLPRSEEIEADGVVSFEIIY</sequence>
<dbReference type="Proteomes" id="UP001237737">
    <property type="component" value="Unassembled WGS sequence"/>
</dbReference>
<accession>A0ABT9SZY8</accession>
<keyword evidence="1" id="KW-0732">Signal</keyword>
<keyword evidence="3" id="KW-1185">Reference proteome</keyword>
<feature type="signal peptide" evidence="1">
    <location>
        <begin position="1"/>
        <end position="31"/>
    </location>
</feature>
<dbReference type="RefSeq" id="WP_306848933.1">
    <property type="nucleotide sequence ID" value="NZ_JAUSSK010000002.1"/>
</dbReference>
<organism evidence="2 3">
    <name type="scientific">Luteibacter jiangsuensis</name>
    <dbReference type="NCBI Taxonomy" id="637577"/>
    <lineage>
        <taxon>Bacteria</taxon>
        <taxon>Pseudomonadati</taxon>
        <taxon>Pseudomonadota</taxon>
        <taxon>Gammaproteobacteria</taxon>
        <taxon>Lysobacterales</taxon>
        <taxon>Rhodanobacteraceae</taxon>
        <taxon>Luteibacter</taxon>
    </lineage>
</organism>
<name>A0ABT9SZY8_9GAMM</name>
<evidence type="ECO:0000313" key="3">
    <source>
        <dbReference type="Proteomes" id="UP001237737"/>
    </source>
</evidence>
<evidence type="ECO:0008006" key="4">
    <source>
        <dbReference type="Google" id="ProtNLM"/>
    </source>
</evidence>
<feature type="chain" id="PRO_5047296612" description="DUF1120 domain-containing protein" evidence="1">
    <location>
        <begin position="32"/>
        <end position="393"/>
    </location>
</feature>
<gene>
    <name evidence="2" type="ORF">J2T07_001679</name>
</gene>
<proteinExistence type="predicted"/>
<protein>
    <recommendedName>
        <fullName evidence="4">DUF1120 domain-containing protein</fullName>
    </recommendedName>
</protein>
<dbReference type="EMBL" id="JAUSSK010000002">
    <property type="protein sequence ID" value="MDQ0009502.1"/>
    <property type="molecule type" value="Genomic_DNA"/>
</dbReference>
<reference evidence="2 3" key="1">
    <citation type="submission" date="2023-07" db="EMBL/GenBank/DDBJ databases">
        <title>Sorghum-associated microbial communities from plants grown in Nebraska, USA.</title>
        <authorList>
            <person name="Schachtman D."/>
        </authorList>
    </citation>
    <scope>NUCLEOTIDE SEQUENCE [LARGE SCALE GENOMIC DNA]</scope>
    <source>
        <strain evidence="2 3">CC60</strain>
    </source>
</reference>